<protein>
    <recommendedName>
        <fullName evidence="1">DUF5675 domain-containing protein</fullName>
    </recommendedName>
</protein>
<evidence type="ECO:0000259" key="1">
    <source>
        <dbReference type="Pfam" id="PF18925"/>
    </source>
</evidence>
<reference evidence="2 3" key="1">
    <citation type="submission" date="2016-10" db="EMBL/GenBank/DDBJ databases">
        <authorList>
            <person name="de Groot N.N."/>
        </authorList>
    </citation>
    <scope>NUCLEOTIDE SEQUENCE [LARGE SCALE GENOMIC DNA]</scope>
    <source>
        <strain evidence="2 3">D31d</strain>
    </source>
</reference>
<sequence>MEIILTRIAKRQQYTIGRLAIVERIDDEYLAGEKEVYFCDTLEPPVIQTKTTVSLASVLRSPTKLKSIKPVAIPEGRYAVVITYSPKFQKWLPLLLGGQDFNRLWQGIRIHFGNTVADTQGCILLGRNQRVGRLFESRKWVYELKQKIIEAKARKEAVWITIR</sequence>
<gene>
    <name evidence="2" type="ORF">SAMN05216462_0292</name>
</gene>
<evidence type="ECO:0000313" key="3">
    <source>
        <dbReference type="Proteomes" id="UP000182257"/>
    </source>
</evidence>
<accession>A0A1H3XNM0</accession>
<evidence type="ECO:0000313" key="2">
    <source>
        <dbReference type="EMBL" id="SEA00969.1"/>
    </source>
</evidence>
<dbReference type="EMBL" id="FNRF01000001">
    <property type="protein sequence ID" value="SEA00969.1"/>
    <property type="molecule type" value="Genomic_DNA"/>
</dbReference>
<proteinExistence type="predicted"/>
<dbReference type="OrthoDB" id="1036575at2"/>
<dbReference type="Proteomes" id="UP000182257">
    <property type="component" value="Unassembled WGS sequence"/>
</dbReference>
<dbReference type="Pfam" id="PF18925">
    <property type="entry name" value="DUF5675"/>
    <property type="match status" value="1"/>
</dbReference>
<name>A0A1H3XNM0_XYLRU</name>
<dbReference type="InterPro" id="IPR043732">
    <property type="entry name" value="DUF5675"/>
</dbReference>
<organism evidence="2 3">
    <name type="scientific">Xylanibacter ruminicola</name>
    <name type="common">Prevotella ruminicola</name>
    <dbReference type="NCBI Taxonomy" id="839"/>
    <lineage>
        <taxon>Bacteria</taxon>
        <taxon>Pseudomonadati</taxon>
        <taxon>Bacteroidota</taxon>
        <taxon>Bacteroidia</taxon>
        <taxon>Bacteroidales</taxon>
        <taxon>Prevotellaceae</taxon>
        <taxon>Xylanibacter</taxon>
    </lineage>
</organism>
<dbReference type="RefSeq" id="WP_074759917.1">
    <property type="nucleotide sequence ID" value="NZ_FNRF01000001.1"/>
</dbReference>
<feature type="domain" description="DUF5675" evidence="1">
    <location>
        <begin position="5"/>
        <end position="148"/>
    </location>
</feature>
<dbReference type="AlphaFoldDB" id="A0A1H3XNM0"/>